<accession>Q4UEQ0</accession>
<proteinExistence type="predicted"/>
<dbReference type="SUPFAM" id="SSF52540">
    <property type="entry name" value="P-loop containing nucleoside triphosphate hydrolases"/>
    <property type="match status" value="1"/>
</dbReference>
<protein>
    <submittedName>
        <fullName evidence="1">Uncharacterized protein</fullName>
    </submittedName>
</protein>
<dbReference type="AlphaFoldDB" id="Q4UEQ0"/>
<evidence type="ECO:0000313" key="1">
    <source>
        <dbReference type="EMBL" id="CAI74439.1"/>
    </source>
</evidence>
<dbReference type="VEuPathDB" id="PiroplasmaDB:TA13775"/>
<evidence type="ECO:0000313" key="2">
    <source>
        <dbReference type="Proteomes" id="UP000001950"/>
    </source>
</evidence>
<name>Q4UEQ0_THEAN</name>
<dbReference type="GeneID" id="3861909"/>
<dbReference type="InParanoid" id="Q4UEQ0"/>
<dbReference type="Proteomes" id="UP000001950">
    <property type="component" value="Chromosome 2"/>
</dbReference>
<organism evidence="1 2">
    <name type="scientific">Theileria annulata</name>
    <dbReference type="NCBI Taxonomy" id="5874"/>
    <lineage>
        <taxon>Eukaryota</taxon>
        <taxon>Sar</taxon>
        <taxon>Alveolata</taxon>
        <taxon>Apicomplexa</taxon>
        <taxon>Aconoidasida</taxon>
        <taxon>Piroplasmida</taxon>
        <taxon>Theileriidae</taxon>
        <taxon>Theileria</taxon>
    </lineage>
</organism>
<dbReference type="KEGG" id="tan:TA13775"/>
<reference evidence="1 2" key="1">
    <citation type="journal article" date="2005" name="Science">
        <title>Genome of the host-cell transforming parasite Theileria annulata compared with T. parva.</title>
        <authorList>
            <person name="Pain A."/>
            <person name="Renauld H."/>
            <person name="Berriman M."/>
            <person name="Murphy L."/>
            <person name="Yeats C.A."/>
            <person name="Weir W."/>
            <person name="Kerhornou A."/>
            <person name="Aslett M."/>
            <person name="Bishop R."/>
            <person name="Bouchier C."/>
            <person name="Cochet M."/>
            <person name="Coulson R.M.R."/>
            <person name="Cronin A."/>
            <person name="de Villiers E.P."/>
            <person name="Fraser A."/>
            <person name="Fosker N."/>
            <person name="Gardner M."/>
            <person name="Goble A."/>
            <person name="Griffiths-Jones S."/>
            <person name="Harris D.E."/>
            <person name="Katzer F."/>
            <person name="Larke N."/>
            <person name="Lord A."/>
            <person name="Maser P."/>
            <person name="McKellar S."/>
            <person name="Mooney P."/>
            <person name="Morton F."/>
            <person name="Nene V."/>
            <person name="O'Neil S."/>
            <person name="Price C."/>
            <person name="Quail M.A."/>
            <person name="Rabbinowitsch E."/>
            <person name="Rawlings N.D."/>
            <person name="Rutter S."/>
            <person name="Saunders D."/>
            <person name="Seeger K."/>
            <person name="Shah T."/>
            <person name="Squares R."/>
            <person name="Squares S."/>
            <person name="Tivey A."/>
            <person name="Walker A.R."/>
            <person name="Woodward J."/>
            <person name="Dobbelaere D.A.E."/>
            <person name="Langsley G."/>
            <person name="Rajandream M.A."/>
            <person name="McKeever D."/>
            <person name="Shiels B."/>
            <person name="Tait A."/>
            <person name="Barrell B.G."/>
            <person name="Hall N."/>
        </authorList>
    </citation>
    <scope>NUCLEOTIDE SEQUENCE [LARGE SCALE GENOMIC DNA]</scope>
    <source>
        <strain evidence="2">Ankara</strain>
    </source>
</reference>
<sequence>MILKRNFTWTHLFYYWMPQVIIDNLEIPLFRLSLLGPVHSGKTFLANSLVNNVLPSVYKHTHLPEYTFIITYDFKIILNLNLASF</sequence>
<dbReference type="EMBL" id="CR940348">
    <property type="protein sequence ID" value="CAI74439.1"/>
    <property type="molecule type" value="Genomic_DNA"/>
</dbReference>
<dbReference type="RefSeq" id="XP_952171.1">
    <property type="nucleotide sequence ID" value="XM_947078.1"/>
</dbReference>
<keyword evidence="2" id="KW-1185">Reference proteome</keyword>
<dbReference type="STRING" id="5874.Q4UEQ0"/>
<dbReference type="InterPro" id="IPR027417">
    <property type="entry name" value="P-loop_NTPase"/>
</dbReference>
<gene>
    <name evidence="1" type="ORF">TA13775</name>
</gene>